<accession>A0ABU6SN70</accession>
<evidence type="ECO:0000256" key="1">
    <source>
        <dbReference type="SAM" id="MobiDB-lite"/>
    </source>
</evidence>
<dbReference type="EMBL" id="JASCZI010061084">
    <property type="protein sequence ID" value="MED6137561.1"/>
    <property type="molecule type" value="Genomic_DNA"/>
</dbReference>
<dbReference type="Proteomes" id="UP001341840">
    <property type="component" value="Unassembled WGS sequence"/>
</dbReference>
<gene>
    <name evidence="2" type="ORF">PIB30_066103</name>
</gene>
<comment type="caution">
    <text evidence="2">The sequence shown here is derived from an EMBL/GenBank/DDBJ whole genome shotgun (WGS) entry which is preliminary data.</text>
</comment>
<organism evidence="2 3">
    <name type="scientific">Stylosanthes scabra</name>
    <dbReference type="NCBI Taxonomy" id="79078"/>
    <lineage>
        <taxon>Eukaryota</taxon>
        <taxon>Viridiplantae</taxon>
        <taxon>Streptophyta</taxon>
        <taxon>Embryophyta</taxon>
        <taxon>Tracheophyta</taxon>
        <taxon>Spermatophyta</taxon>
        <taxon>Magnoliopsida</taxon>
        <taxon>eudicotyledons</taxon>
        <taxon>Gunneridae</taxon>
        <taxon>Pentapetalae</taxon>
        <taxon>rosids</taxon>
        <taxon>fabids</taxon>
        <taxon>Fabales</taxon>
        <taxon>Fabaceae</taxon>
        <taxon>Papilionoideae</taxon>
        <taxon>50 kb inversion clade</taxon>
        <taxon>dalbergioids sensu lato</taxon>
        <taxon>Dalbergieae</taxon>
        <taxon>Pterocarpus clade</taxon>
        <taxon>Stylosanthes</taxon>
    </lineage>
</organism>
<protein>
    <submittedName>
        <fullName evidence="2">Uncharacterized protein</fullName>
    </submittedName>
</protein>
<sequence length="151" mass="16672">MESVRENERVAREHYDLTLLVDIFSTLISCAREIIRGENLEFLVRATILLSNTSVQDSVSRFEPALRLSGRSWAESAAFGALQLNPGSTLVYLGESVQWVNQPMVHLLNRSTGLDQSMPVNSSQPPVKSGQPSVNGGQRWSTFFLSSSSSQ</sequence>
<evidence type="ECO:0000313" key="2">
    <source>
        <dbReference type="EMBL" id="MED6137561.1"/>
    </source>
</evidence>
<name>A0ABU6SN70_9FABA</name>
<feature type="region of interest" description="Disordered" evidence="1">
    <location>
        <begin position="115"/>
        <end position="138"/>
    </location>
</feature>
<keyword evidence="3" id="KW-1185">Reference proteome</keyword>
<reference evidence="2 3" key="1">
    <citation type="journal article" date="2023" name="Plants (Basel)">
        <title>Bridging the Gap: Combining Genomics and Transcriptomics Approaches to Understand Stylosanthes scabra, an Orphan Legume from the Brazilian Caatinga.</title>
        <authorList>
            <person name="Ferreira-Neto J.R.C."/>
            <person name="da Silva M.D."/>
            <person name="Binneck E."/>
            <person name="de Melo N.F."/>
            <person name="da Silva R.H."/>
            <person name="de Melo A.L.T.M."/>
            <person name="Pandolfi V."/>
            <person name="Bustamante F.O."/>
            <person name="Brasileiro-Vidal A.C."/>
            <person name="Benko-Iseppon A.M."/>
        </authorList>
    </citation>
    <scope>NUCLEOTIDE SEQUENCE [LARGE SCALE GENOMIC DNA]</scope>
    <source>
        <tissue evidence="2">Leaves</tissue>
    </source>
</reference>
<evidence type="ECO:0000313" key="3">
    <source>
        <dbReference type="Proteomes" id="UP001341840"/>
    </source>
</evidence>
<proteinExistence type="predicted"/>